<dbReference type="Proteomes" id="UP000322667">
    <property type="component" value="Chromosome A03"/>
</dbReference>
<proteinExistence type="predicted"/>
<dbReference type="AlphaFoldDB" id="A0A5D2R4R3"/>
<sequence>MYMRYRSKLRMLILTCLIRGISSCAKGEMTSTSTPASSYVSLIAFSYVSLTKLNAKINSKNYTSRLIHADIARKVPTFHPSHTFILSF</sequence>
<name>A0A5D2R4R3_GOSTO</name>
<gene>
    <name evidence="2" type="ORF">ES332_A03G104100v1</name>
</gene>
<dbReference type="EMBL" id="CM017612">
    <property type="protein sequence ID" value="TYI35847.1"/>
    <property type="molecule type" value="Genomic_DNA"/>
</dbReference>
<reference evidence="2 3" key="1">
    <citation type="submission" date="2019-07" db="EMBL/GenBank/DDBJ databases">
        <title>WGS assembly of Gossypium tomentosum.</title>
        <authorList>
            <person name="Chen Z.J."/>
            <person name="Sreedasyam A."/>
            <person name="Ando A."/>
            <person name="Song Q."/>
            <person name="De L."/>
            <person name="Hulse-Kemp A."/>
            <person name="Ding M."/>
            <person name="Ye W."/>
            <person name="Kirkbride R."/>
            <person name="Jenkins J."/>
            <person name="Plott C."/>
            <person name="Lovell J."/>
            <person name="Lin Y.-M."/>
            <person name="Vaughn R."/>
            <person name="Liu B."/>
            <person name="Li W."/>
            <person name="Simpson S."/>
            <person name="Scheffler B."/>
            <person name="Saski C."/>
            <person name="Grover C."/>
            <person name="Hu G."/>
            <person name="Conover J."/>
            <person name="Carlson J."/>
            <person name="Shu S."/>
            <person name="Boston L."/>
            <person name="Williams M."/>
            <person name="Peterson D."/>
            <person name="Mcgee K."/>
            <person name="Jones D."/>
            <person name="Wendel J."/>
            <person name="Stelly D."/>
            <person name="Grimwood J."/>
            <person name="Schmutz J."/>
        </authorList>
    </citation>
    <scope>NUCLEOTIDE SEQUENCE [LARGE SCALE GENOMIC DNA]</scope>
    <source>
        <strain evidence="2">7179.01</strain>
    </source>
</reference>
<keyword evidence="3" id="KW-1185">Reference proteome</keyword>
<evidence type="ECO:0000256" key="1">
    <source>
        <dbReference type="SAM" id="SignalP"/>
    </source>
</evidence>
<evidence type="ECO:0000313" key="2">
    <source>
        <dbReference type="EMBL" id="TYI35847.1"/>
    </source>
</evidence>
<keyword evidence="1" id="KW-0732">Signal</keyword>
<evidence type="ECO:0008006" key="4">
    <source>
        <dbReference type="Google" id="ProtNLM"/>
    </source>
</evidence>
<evidence type="ECO:0000313" key="3">
    <source>
        <dbReference type="Proteomes" id="UP000322667"/>
    </source>
</evidence>
<feature type="chain" id="PRO_5023055794" description="Secreted protein" evidence="1">
    <location>
        <begin position="24"/>
        <end position="88"/>
    </location>
</feature>
<accession>A0A5D2R4R3</accession>
<feature type="signal peptide" evidence="1">
    <location>
        <begin position="1"/>
        <end position="23"/>
    </location>
</feature>
<protein>
    <recommendedName>
        <fullName evidence="4">Secreted protein</fullName>
    </recommendedName>
</protein>
<organism evidence="2 3">
    <name type="scientific">Gossypium tomentosum</name>
    <name type="common">Hawaiian cotton</name>
    <name type="synonym">Gossypium sandvicense</name>
    <dbReference type="NCBI Taxonomy" id="34277"/>
    <lineage>
        <taxon>Eukaryota</taxon>
        <taxon>Viridiplantae</taxon>
        <taxon>Streptophyta</taxon>
        <taxon>Embryophyta</taxon>
        <taxon>Tracheophyta</taxon>
        <taxon>Spermatophyta</taxon>
        <taxon>Magnoliopsida</taxon>
        <taxon>eudicotyledons</taxon>
        <taxon>Gunneridae</taxon>
        <taxon>Pentapetalae</taxon>
        <taxon>rosids</taxon>
        <taxon>malvids</taxon>
        <taxon>Malvales</taxon>
        <taxon>Malvaceae</taxon>
        <taxon>Malvoideae</taxon>
        <taxon>Gossypium</taxon>
    </lineage>
</organism>